<dbReference type="OrthoDB" id="2269034at2759"/>
<dbReference type="Gene3D" id="1.20.1280.50">
    <property type="match status" value="1"/>
</dbReference>
<dbReference type="EMBL" id="JAACJJ010000056">
    <property type="protein sequence ID" value="KAF5312033.1"/>
    <property type="molecule type" value="Genomic_DNA"/>
</dbReference>
<keyword evidence="2" id="KW-1185">Reference proteome</keyword>
<sequence length="575" mass="63963">MALCHMCRGSGMLSETPCSGKPLDLRCAPCTELADLDKKIAELQARRLAVLSNVNREHDPLANHLPIEICAEIFQQSLPRVDFFRKANTADSMPVSTQTSTRISSVPLLTSQVCRTWRAICHSTPRLWTVLTLYLAVKSGGMEHVAASLEWAWAARAGASLPLTIILFEGDVVHHLDKLTSTRRRSIFGLIATHAPRLCYLQATASSPALEELCRVYRDRSKLKTLRVFAMDDDRTVYVDNGPKFCPTGLCISRAGWRFLGIDTSVLTHAEAIGLLVLDCVALIENSPVLVSCTLSSSSALVSTSSLPSPANNPPRIHSCLKYLHISYSDCRIVTPYILDTFDFPSLESLSLQPPRRNQLAVFDAVCQHLHRSGSSVRTLLIGNLWLGTVEEYSSFSELLNAMRPTIHSLTLSTINSSYYRDSRKQHLSSLFESVLPRLLNLRSFTICSPTMEWPFVLRTTLQFSLSIVTANERDLSVTLWSPETPLDVGSSSSRTAGLAFTDYASLEAADIQHILDTMEHHRIRLEIKYARGSWPTDVRADFDVSEEVTAAFGVLLESSRERERLENSTNIVTH</sequence>
<organism evidence="1 2">
    <name type="scientific">Psilocybe cf. subviscida</name>
    <dbReference type="NCBI Taxonomy" id="2480587"/>
    <lineage>
        <taxon>Eukaryota</taxon>
        <taxon>Fungi</taxon>
        <taxon>Dikarya</taxon>
        <taxon>Basidiomycota</taxon>
        <taxon>Agaricomycotina</taxon>
        <taxon>Agaricomycetes</taxon>
        <taxon>Agaricomycetidae</taxon>
        <taxon>Agaricales</taxon>
        <taxon>Agaricineae</taxon>
        <taxon>Strophariaceae</taxon>
        <taxon>Psilocybe</taxon>
    </lineage>
</organism>
<evidence type="ECO:0000313" key="2">
    <source>
        <dbReference type="Proteomes" id="UP000567179"/>
    </source>
</evidence>
<protein>
    <recommendedName>
        <fullName evidence="3">F-box domain-containing protein</fullName>
    </recommendedName>
</protein>
<dbReference type="Proteomes" id="UP000567179">
    <property type="component" value="Unassembled WGS sequence"/>
</dbReference>
<name>A0A8H5AWA9_9AGAR</name>
<proteinExistence type="predicted"/>
<comment type="caution">
    <text evidence="1">The sequence shown here is derived from an EMBL/GenBank/DDBJ whole genome shotgun (WGS) entry which is preliminary data.</text>
</comment>
<evidence type="ECO:0008006" key="3">
    <source>
        <dbReference type="Google" id="ProtNLM"/>
    </source>
</evidence>
<dbReference type="AlphaFoldDB" id="A0A8H5AWA9"/>
<evidence type="ECO:0000313" key="1">
    <source>
        <dbReference type="EMBL" id="KAF5312033.1"/>
    </source>
</evidence>
<gene>
    <name evidence="1" type="ORF">D9619_002394</name>
</gene>
<accession>A0A8H5AWA9</accession>
<reference evidence="1 2" key="1">
    <citation type="journal article" date="2020" name="ISME J.">
        <title>Uncovering the hidden diversity of litter-decomposition mechanisms in mushroom-forming fungi.</title>
        <authorList>
            <person name="Floudas D."/>
            <person name="Bentzer J."/>
            <person name="Ahren D."/>
            <person name="Johansson T."/>
            <person name="Persson P."/>
            <person name="Tunlid A."/>
        </authorList>
    </citation>
    <scope>NUCLEOTIDE SEQUENCE [LARGE SCALE GENOMIC DNA]</scope>
    <source>
        <strain evidence="1 2">CBS 101986</strain>
    </source>
</reference>